<proteinExistence type="evidence at transcript level"/>
<reference evidence="1" key="1">
    <citation type="submission" date="2012-05" db="EMBL/GenBank/DDBJ databases">
        <authorList>
            <person name="Krishnakumar V."/>
            <person name="Cheung F."/>
            <person name="Xiao Y."/>
            <person name="Chan A."/>
            <person name="Moskal W.A."/>
            <person name="Town C.D."/>
        </authorList>
    </citation>
    <scope>NUCLEOTIDE SEQUENCE</scope>
</reference>
<dbReference type="EMBL" id="BT133819">
    <property type="protein sequence ID" value="AFK33614.1"/>
    <property type="molecule type" value="mRNA"/>
</dbReference>
<accession>I3S022</accession>
<evidence type="ECO:0000313" key="1">
    <source>
        <dbReference type="EMBL" id="AFK33614.1"/>
    </source>
</evidence>
<name>I3S022_LOTJA</name>
<sequence>MATQDRSSLLILRSKILAVSTPRCVEFDNDEIVLADNFRKIGVIQCEHELLSLRFNRMDLRRSEEDRESEREEEANRNPRHRCCCCSTETVVDRAS</sequence>
<organism evidence="1">
    <name type="scientific">Lotus japonicus</name>
    <name type="common">Lotus corniculatus var. japonicus</name>
    <dbReference type="NCBI Taxonomy" id="34305"/>
    <lineage>
        <taxon>Eukaryota</taxon>
        <taxon>Viridiplantae</taxon>
        <taxon>Streptophyta</taxon>
        <taxon>Embryophyta</taxon>
        <taxon>Tracheophyta</taxon>
        <taxon>Spermatophyta</taxon>
        <taxon>Magnoliopsida</taxon>
        <taxon>eudicotyledons</taxon>
        <taxon>Gunneridae</taxon>
        <taxon>Pentapetalae</taxon>
        <taxon>rosids</taxon>
        <taxon>fabids</taxon>
        <taxon>Fabales</taxon>
        <taxon>Fabaceae</taxon>
        <taxon>Papilionoideae</taxon>
        <taxon>50 kb inversion clade</taxon>
        <taxon>NPAAA clade</taxon>
        <taxon>Hologalegina</taxon>
        <taxon>robinioid clade</taxon>
        <taxon>Loteae</taxon>
        <taxon>Lotus</taxon>
    </lineage>
</organism>
<protein>
    <submittedName>
        <fullName evidence="1">Uncharacterized protein</fullName>
    </submittedName>
</protein>
<dbReference type="AlphaFoldDB" id="I3S022"/>